<dbReference type="RefSeq" id="WP_011884215.1">
    <property type="nucleotide sequence ID" value="NC_023030.2"/>
</dbReference>
<comment type="catalytic activity">
    <reaction evidence="6">
        <text>cytidine(34) in tRNA + S-adenosyl-L-methionine = 2'-O-methylcytidine(34) in tRNA + S-adenosyl-L-homocysteine + H(+)</text>
        <dbReference type="Rhea" id="RHEA:43084"/>
        <dbReference type="Rhea" id="RHEA-COMP:10331"/>
        <dbReference type="Rhea" id="RHEA-COMP:10332"/>
        <dbReference type="ChEBI" id="CHEBI:15378"/>
        <dbReference type="ChEBI" id="CHEBI:57856"/>
        <dbReference type="ChEBI" id="CHEBI:59789"/>
        <dbReference type="ChEBI" id="CHEBI:74495"/>
        <dbReference type="ChEBI" id="CHEBI:82748"/>
        <dbReference type="EC" id="2.1.1.207"/>
    </reaction>
</comment>
<evidence type="ECO:0000256" key="3">
    <source>
        <dbReference type="ARBA" id="ARBA00022679"/>
    </source>
</evidence>
<keyword evidence="1 6" id="KW-0963">Cytoplasm</keyword>
<dbReference type="KEGG" id="mgz:GCW_01820"/>
<dbReference type="GO" id="GO:0002130">
    <property type="term" value="P:wobble position ribose methylation"/>
    <property type="evidence" value="ECO:0007669"/>
    <property type="project" value="TreeGrafter"/>
</dbReference>
<dbReference type="eggNOG" id="COG0219">
    <property type="taxonomic scope" value="Bacteria"/>
</dbReference>
<dbReference type="Proteomes" id="UP000018735">
    <property type="component" value="Chromosome"/>
</dbReference>
<dbReference type="GO" id="GO:0003723">
    <property type="term" value="F:RNA binding"/>
    <property type="evidence" value="ECO:0007669"/>
    <property type="project" value="InterPro"/>
</dbReference>
<evidence type="ECO:0000256" key="2">
    <source>
        <dbReference type="ARBA" id="ARBA00022603"/>
    </source>
</evidence>
<reference evidence="9 10" key="1">
    <citation type="journal article" date="2011" name="PLoS ONE">
        <title>Core proteome of the minimal cell: comparative proteomics of three mollicute species.</title>
        <authorList>
            <person name="Fisunov G.Y."/>
            <person name="Alexeev D.G."/>
            <person name="Bazaleev N.A."/>
            <person name="Ladygina V.G."/>
            <person name="Galyamina M.A."/>
            <person name="Kondratov I.G."/>
            <person name="Zhukova N.A."/>
            <person name="Serebryakova M.V."/>
            <person name="Demina I.A."/>
            <person name="Govorun V.M."/>
        </authorList>
    </citation>
    <scope>NUCLEOTIDE SEQUENCE [LARGE SCALE GENOMIC DNA]</scope>
    <source>
        <strain evidence="9 10">S6</strain>
    </source>
</reference>
<evidence type="ECO:0000256" key="6">
    <source>
        <dbReference type="HAMAP-Rule" id="MF_01885"/>
    </source>
</evidence>
<dbReference type="HOGENOM" id="CLU_110125_0_0_14"/>
<dbReference type="EC" id="2.1.1.207" evidence="6"/>
<dbReference type="Pfam" id="PF00588">
    <property type="entry name" value="SpoU_methylase"/>
    <property type="match status" value="1"/>
</dbReference>
<feature type="binding site" evidence="6 7">
    <location>
        <position position="110"/>
    </location>
    <ligand>
        <name>S-adenosyl-L-methionine</name>
        <dbReference type="ChEBI" id="CHEBI:59789"/>
    </ligand>
</feature>
<evidence type="ECO:0000256" key="5">
    <source>
        <dbReference type="ARBA" id="ARBA00022694"/>
    </source>
</evidence>
<keyword evidence="5 6" id="KW-0819">tRNA processing</keyword>
<evidence type="ECO:0000259" key="8">
    <source>
        <dbReference type="Pfam" id="PF00588"/>
    </source>
</evidence>
<gene>
    <name evidence="9" type="primary">cspR</name>
    <name evidence="9" type="ORF">GCW_01820</name>
</gene>
<dbReference type="PANTHER" id="PTHR42971:SF1">
    <property type="entry name" value="TRNA (CYTIDINE(34)-2'-O)-METHYLTRANSFERASE"/>
    <property type="match status" value="1"/>
</dbReference>
<keyword evidence="4 6" id="KW-0949">S-adenosyl-L-methionine</keyword>
<sequence>MSSKINVVLYQPQDPRNAGNIARSCVGFNATLHLIHPFGFFITDERFKRAGLDYWDHLNLKQYADFDDFIKQNQIDDNLFLFTKKANNYLSNIDFKEYLDHDQRIYLVFGQETNGLPEQLLNKYQNNLVKIPMHNAIRSFNLANSVICALYELSRQNQFKNVK</sequence>
<dbReference type="InterPro" id="IPR016914">
    <property type="entry name" value="TrmL"/>
</dbReference>
<dbReference type="InterPro" id="IPR029026">
    <property type="entry name" value="tRNA_m1G_MTases_N"/>
</dbReference>
<comment type="similarity">
    <text evidence="6">Belongs to the class IV-like SAM-binding methyltransferase superfamily. RNA methyltransferase TrmH family. TrmL subfamily.</text>
</comment>
<evidence type="ECO:0000313" key="9">
    <source>
        <dbReference type="EMBL" id="AHB99608.1"/>
    </source>
</evidence>
<protein>
    <recommendedName>
        <fullName evidence="6">Putative tRNA (cytidine(34)-2'-O)-methyltransferase</fullName>
        <ecNumber evidence="6">2.1.1.207</ecNumber>
    </recommendedName>
    <alternativeName>
        <fullName evidence="6">tRNA (cytidine/uridine-2'-O-)-methyltransferase</fullName>
    </alternativeName>
</protein>
<comment type="function">
    <text evidence="6">Could methylate the ribose at the nucleotide 34 wobble position in tRNA.</text>
</comment>
<comment type="subcellular location">
    <subcellularLocation>
        <location evidence="6">Cytoplasm</location>
    </subcellularLocation>
</comment>
<dbReference type="PANTHER" id="PTHR42971">
    <property type="entry name" value="TRNA (CYTIDINE(34)-2'-O)-METHYLTRANSFERASE"/>
    <property type="match status" value="1"/>
</dbReference>
<accession>A0A0F6CKI6</accession>
<dbReference type="HAMAP" id="MF_01885">
    <property type="entry name" value="tRNA_methyltr_TrmL"/>
    <property type="match status" value="1"/>
</dbReference>
<dbReference type="SUPFAM" id="SSF75217">
    <property type="entry name" value="alpha/beta knot"/>
    <property type="match status" value="1"/>
</dbReference>
<feature type="domain" description="tRNA/rRNA methyltransferase SpoU type" evidence="8">
    <location>
        <begin position="5"/>
        <end position="151"/>
    </location>
</feature>
<dbReference type="EMBL" id="CP006916">
    <property type="protein sequence ID" value="AHB99608.1"/>
    <property type="molecule type" value="Genomic_DNA"/>
</dbReference>
<proteinExistence type="inferred from homology"/>
<dbReference type="Gene3D" id="3.40.1280.10">
    <property type="match status" value="1"/>
</dbReference>
<keyword evidence="3 6" id="KW-0808">Transferase</keyword>
<dbReference type="AlphaFoldDB" id="A0A0F6CKI6"/>
<dbReference type="GO" id="GO:0005737">
    <property type="term" value="C:cytoplasm"/>
    <property type="evidence" value="ECO:0007669"/>
    <property type="project" value="UniProtKB-SubCell"/>
</dbReference>
<dbReference type="InterPro" id="IPR029028">
    <property type="entry name" value="Alpha/beta_knot_MTases"/>
</dbReference>
<comment type="catalytic activity">
    <reaction evidence="6">
        <text>5-carboxymethylaminomethyluridine(34) in tRNA(Leu) + S-adenosyl-L-methionine = 5-carboxymethylaminomethyl-2'-O-methyluridine(34) in tRNA(Leu) + S-adenosyl-L-homocysteine + H(+)</text>
        <dbReference type="Rhea" id="RHEA:43088"/>
        <dbReference type="Rhea" id="RHEA-COMP:10333"/>
        <dbReference type="Rhea" id="RHEA-COMP:10334"/>
        <dbReference type="ChEBI" id="CHEBI:15378"/>
        <dbReference type="ChEBI" id="CHEBI:57856"/>
        <dbReference type="ChEBI" id="CHEBI:59789"/>
        <dbReference type="ChEBI" id="CHEBI:74508"/>
        <dbReference type="ChEBI" id="CHEBI:74511"/>
        <dbReference type="EC" id="2.1.1.207"/>
    </reaction>
</comment>
<organism evidence="9 10">
    <name type="scientific">Mycoplasmoides gallisepticum S6</name>
    <dbReference type="NCBI Taxonomy" id="1006581"/>
    <lineage>
        <taxon>Bacteria</taxon>
        <taxon>Bacillati</taxon>
        <taxon>Mycoplasmatota</taxon>
        <taxon>Mycoplasmoidales</taxon>
        <taxon>Mycoplasmoidaceae</taxon>
        <taxon>Mycoplasmoides</taxon>
    </lineage>
</organism>
<evidence type="ECO:0000313" key="10">
    <source>
        <dbReference type="Proteomes" id="UP000018735"/>
    </source>
</evidence>
<dbReference type="GO" id="GO:0141098">
    <property type="term" value="F:tRNA (cytidine(34)-2'-O)-methyltransferase activity"/>
    <property type="evidence" value="ECO:0007669"/>
    <property type="project" value="RHEA"/>
</dbReference>
<dbReference type="InterPro" id="IPR001537">
    <property type="entry name" value="SpoU_MeTrfase"/>
</dbReference>
<keyword evidence="2 6" id="KW-0489">Methyltransferase</keyword>
<comment type="caution">
    <text evidence="6">Lacks conserved residue(s) required for the propagation of feature annotation.</text>
</comment>
<feature type="binding site" evidence="6 7">
    <location>
        <position position="131"/>
    </location>
    <ligand>
        <name>S-adenosyl-L-methionine</name>
        <dbReference type="ChEBI" id="CHEBI:59789"/>
    </ligand>
</feature>
<dbReference type="CDD" id="cd18094">
    <property type="entry name" value="SpoU-like_TrmL"/>
    <property type="match status" value="1"/>
</dbReference>
<dbReference type="PIRSF" id="PIRSF029256">
    <property type="entry name" value="SpoU_TrmH_prd"/>
    <property type="match status" value="1"/>
</dbReference>
<evidence type="ECO:0000256" key="4">
    <source>
        <dbReference type="ARBA" id="ARBA00022691"/>
    </source>
</evidence>
<evidence type="ECO:0000256" key="1">
    <source>
        <dbReference type="ARBA" id="ARBA00022490"/>
    </source>
</evidence>
<evidence type="ECO:0000256" key="7">
    <source>
        <dbReference type="PIRSR" id="PIRSR029256-1"/>
    </source>
</evidence>
<dbReference type="GO" id="GO:0141102">
    <property type="term" value="F:tRNA (5-carboxymethylaminomethyluridine(34)-2'-O)-methyltransferase activity"/>
    <property type="evidence" value="ECO:0007669"/>
    <property type="project" value="RHEA"/>
</dbReference>
<feature type="binding site" evidence="6 7">
    <location>
        <position position="139"/>
    </location>
    <ligand>
        <name>S-adenosyl-L-methionine</name>
        <dbReference type="ChEBI" id="CHEBI:59789"/>
    </ligand>
</feature>
<name>A0A0F6CKI6_MYCGL</name>